<dbReference type="Gene3D" id="1.10.150.590">
    <property type="entry name" value="Dinitrogenase iron-molybdenum cofactor, N-terminal"/>
    <property type="match status" value="1"/>
</dbReference>
<dbReference type="OrthoDB" id="9797941at2"/>
<dbReference type="AlphaFoldDB" id="A0A1C7YYC9"/>
<name>A0A1C7YYC9_PSESX</name>
<dbReference type="InterPro" id="IPR038127">
    <property type="entry name" value="NafY_N_sf"/>
</dbReference>
<dbReference type="PATRIC" id="fig|317.243.peg.495"/>
<dbReference type="InterPro" id="IPR034169">
    <property type="entry name" value="NifX-like"/>
</dbReference>
<gene>
    <name evidence="5" type="ORF">AFK24_25950</name>
</gene>
<proteinExistence type="inferred from homology"/>
<dbReference type="Pfam" id="PF02579">
    <property type="entry name" value="Nitro_FeMo-Co"/>
    <property type="match status" value="1"/>
</dbReference>
<dbReference type="SUPFAM" id="SSF53146">
    <property type="entry name" value="Nitrogenase accessory factor-like"/>
    <property type="match status" value="1"/>
</dbReference>
<dbReference type="InterPro" id="IPR051840">
    <property type="entry name" value="NifX/NifY_domain"/>
</dbReference>
<dbReference type="InterPro" id="IPR003731">
    <property type="entry name" value="Di-Nase_FeMo-co_biosynth"/>
</dbReference>
<dbReference type="Pfam" id="PF16844">
    <property type="entry name" value="DIMCO_N"/>
    <property type="match status" value="1"/>
</dbReference>
<evidence type="ECO:0000259" key="3">
    <source>
        <dbReference type="Pfam" id="PF02579"/>
    </source>
</evidence>
<dbReference type="InterPro" id="IPR036105">
    <property type="entry name" value="DiNase_FeMo-co_biosyn_sf"/>
</dbReference>
<reference evidence="5 6" key="1">
    <citation type="submission" date="2015-07" db="EMBL/GenBank/DDBJ databases">
        <title>Draft genome sequence of a diazotrophic, plant growth-promoting rhizobacterium of the Pseudomonas syringae complex.</title>
        <authorList>
            <person name="Patten C.L."/>
            <person name="Jeong H."/>
        </authorList>
    </citation>
    <scope>NUCLEOTIDE SEQUENCE [LARGE SCALE GENOMIC DNA]</scope>
    <source>
        <strain evidence="5 6">GR12-2</strain>
    </source>
</reference>
<comment type="similarity">
    <text evidence="1">Belongs to the NifX/NifY family.</text>
</comment>
<protein>
    <submittedName>
        <fullName evidence="5">Protein NifY</fullName>
    </submittedName>
</protein>
<comment type="caution">
    <text evidence="5">The sequence shown here is derived from an EMBL/GenBank/DDBJ whole genome shotgun (WGS) entry which is preliminary data.</text>
</comment>
<feature type="domain" description="Dinitrogenase iron-molybdenum cofactor biosynthesis" evidence="3">
    <location>
        <begin position="124"/>
        <end position="214"/>
    </location>
</feature>
<dbReference type="Proteomes" id="UP000093104">
    <property type="component" value="Unassembled WGS sequence"/>
</dbReference>
<organism evidence="5 6">
    <name type="scientific">Pseudomonas syringae</name>
    <dbReference type="NCBI Taxonomy" id="317"/>
    <lineage>
        <taxon>Bacteria</taxon>
        <taxon>Pseudomonadati</taxon>
        <taxon>Pseudomonadota</taxon>
        <taxon>Gammaproteobacteria</taxon>
        <taxon>Pseudomonadales</taxon>
        <taxon>Pseudomonadaceae</taxon>
        <taxon>Pseudomonas</taxon>
    </lineage>
</organism>
<dbReference type="CDD" id="cd00853">
    <property type="entry name" value="NifX"/>
    <property type="match status" value="1"/>
</dbReference>
<dbReference type="PANTHER" id="PTHR33937">
    <property type="entry name" value="IRON-MOLYBDENUM PROTEIN-RELATED-RELATED"/>
    <property type="match status" value="1"/>
</dbReference>
<feature type="domain" description="Dinitrogenase iron-molybdenum cofactor N-terminal" evidence="4">
    <location>
        <begin position="11"/>
        <end position="98"/>
    </location>
</feature>
<sequence>MAAANAEPRLPAHLALRIALAAREIKGMDSARLLRAVLAVTGEPITASRLEKLRLSRLRARLLIPTEGSAQPQAINERQLQRAVSLLRGRGVQMPQEPLPTPEAYRDGDLRDSVRIACASNQGECLNGSFGNCARFLIYQISPKASRLIALREPAPVQEEEDRLVRRAALLHDCQLLYTLSIGGPAAAKVIRVGVHPIKVAAPVPAREIVEELQRILASAPPPWLAKAMGAEPDQRVRFTGNSNGWKPS</sequence>
<evidence type="ECO:0000259" key="4">
    <source>
        <dbReference type="Pfam" id="PF16844"/>
    </source>
</evidence>
<evidence type="ECO:0000256" key="2">
    <source>
        <dbReference type="ARBA" id="ARBA00023231"/>
    </source>
</evidence>
<keyword evidence="2" id="KW-0535">Nitrogen fixation</keyword>
<dbReference type="Gene3D" id="3.30.420.130">
    <property type="entry name" value="Dinitrogenase iron-molybdenum cofactor biosynthesis domain"/>
    <property type="match status" value="1"/>
</dbReference>
<dbReference type="EMBL" id="LGSI01000068">
    <property type="protein sequence ID" value="OCR22533.1"/>
    <property type="molecule type" value="Genomic_DNA"/>
</dbReference>
<evidence type="ECO:0000256" key="1">
    <source>
        <dbReference type="ARBA" id="ARBA00010285"/>
    </source>
</evidence>
<evidence type="ECO:0000313" key="6">
    <source>
        <dbReference type="Proteomes" id="UP000093104"/>
    </source>
</evidence>
<dbReference type="InterPro" id="IPR031763">
    <property type="entry name" value="NafY_N"/>
</dbReference>
<evidence type="ECO:0000313" key="5">
    <source>
        <dbReference type="EMBL" id="OCR22533.1"/>
    </source>
</evidence>
<accession>A0A1C7YYC9</accession>
<dbReference type="PANTHER" id="PTHR33937:SF1">
    <property type="entry name" value="IRON-MOLIBDENUM COFACTOR PROCESSING PROTEIN"/>
    <property type="match status" value="1"/>
</dbReference>
<dbReference type="RefSeq" id="WP_065835945.1">
    <property type="nucleotide sequence ID" value="NZ_LGSI01000068.1"/>
</dbReference>